<feature type="region of interest" description="Disordered" evidence="1">
    <location>
        <begin position="82"/>
        <end position="166"/>
    </location>
</feature>
<feature type="compositionally biased region" description="Basic residues" evidence="1">
    <location>
        <begin position="51"/>
        <end position="64"/>
    </location>
</feature>
<dbReference type="Proteomes" id="UP001140949">
    <property type="component" value="Unassembled WGS sequence"/>
</dbReference>
<evidence type="ECO:0000256" key="1">
    <source>
        <dbReference type="SAM" id="MobiDB-lite"/>
    </source>
</evidence>
<comment type="caution">
    <text evidence="2">The sequence shown here is derived from an EMBL/GenBank/DDBJ whole genome shotgun (WGS) entry which is preliminary data.</text>
</comment>
<evidence type="ECO:0000313" key="2">
    <source>
        <dbReference type="EMBL" id="KAJ6817075.1"/>
    </source>
</evidence>
<organism evidence="2 3">
    <name type="scientific">Iris pallida</name>
    <name type="common">Sweet iris</name>
    <dbReference type="NCBI Taxonomy" id="29817"/>
    <lineage>
        <taxon>Eukaryota</taxon>
        <taxon>Viridiplantae</taxon>
        <taxon>Streptophyta</taxon>
        <taxon>Embryophyta</taxon>
        <taxon>Tracheophyta</taxon>
        <taxon>Spermatophyta</taxon>
        <taxon>Magnoliopsida</taxon>
        <taxon>Liliopsida</taxon>
        <taxon>Asparagales</taxon>
        <taxon>Iridaceae</taxon>
        <taxon>Iridoideae</taxon>
        <taxon>Irideae</taxon>
        <taxon>Iris</taxon>
    </lineage>
</organism>
<accession>A0AAX6FM60</accession>
<evidence type="ECO:0000313" key="3">
    <source>
        <dbReference type="Proteomes" id="UP001140949"/>
    </source>
</evidence>
<proteinExistence type="predicted"/>
<feature type="compositionally biased region" description="Basic and acidic residues" evidence="1">
    <location>
        <begin position="137"/>
        <end position="157"/>
    </location>
</feature>
<gene>
    <name evidence="2" type="ORF">M6B38_413065</name>
</gene>
<feature type="region of interest" description="Disordered" evidence="1">
    <location>
        <begin position="51"/>
        <end position="70"/>
    </location>
</feature>
<name>A0AAX6FM60_IRIPA</name>
<feature type="compositionally biased region" description="Basic and acidic residues" evidence="1">
    <location>
        <begin position="90"/>
        <end position="99"/>
    </location>
</feature>
<reference evidence="2" key="2">
    <citation type="submission" date="2023-04" db="EMBL/GenBank/DDBJ databases">
        <authorList>
            <person name="Bruccoleri R.E."/>
            <person name="Oakeley E.J."/>
            <person name="Faust A.-M."/>
            <person name="Dessus-Babus S."/>
            <person name="Altorfer M."/>
            <person name="Burckhardt D."/>
            <person name="Oertli M."/>
            <person name="Naumann U."/>
            <person name="Petersen F."/>
            <person name="Wong J."/>
        </authorList>
    </citation>
    <scope>NUCLEOTIDE SEQUENCE</scope>
    <source>
        <strain evidence="2">GSM-AAB239-AS_SAM_17_03QT</strain>
        <tissue evidence="2">Leaf</tissue>
    </source>
</reference>
<reference evidence="2" key="1">
    <citation type="journal article" date="2023" name="GigaByte">
        <title>Genome assembly of the bearded iris, Iris pallida Lam.</title>
        <authorList>
            <person name="Bruccoleri R.E."/>
            <person name="Oakeley E.J."/>
            <person name="Faust A.M.E."/>
            <person name="Altorfer M."/>
            <person name="Dessus-Babus S."/>
            <person name="Burckhardt D."/>
            <person name="Oertli M."/>
            <person name="Naumann U."/>
            <person name="Petersen F."/>
            <person name="Wong J."/>
        </authorList>
    </citation>
    <scope>NUCLEOTIDE SEQUENCE</scope>
    <source>
        <strain evidence="2">GSM-AAB239-AS_SAM_17_03QT</strain>
    </source>
</reference>
<protein>
    <submittedName>
        <fullName evidence="2">Protein LONGIFOLIA 1</fullName>
    </submittedName>
</protein>
<dbReference type="EMBL" id="JANAVB010027998">
    <property type="protein sequence ID" value="KAJ6817075.1"/>
    <property type="molecule type" value="Genomic_DNA"/>
</dbReference>
<sequence length="286" mass="33189">MEQSFELRSLEELLQRLQVLRRLVDPPHPEPPLHLREEVARIEEALLRRRQRRRGFRSRTRSRSRLPEQRLVEEPMRISRRARLGSGAPELREGVETHQPRHHARRPSVPVRVRVSSRRFRRRHRARVPRPQPAVEGEARRLPELPRVEHREGERGRRGGLRRSRRLRRGREALGSLRRGRGPGGGEPLRRVDALLAVEELEEAGHAAHLPLQLLVEAALVGERREHHRRHFFRRAELSCLSLSLSLSLSLLASAGACGGCVDRVFGERLLLFCLYRQNIDQGVYV</sequence>
<feature type="compositionally biased region" description="Basic residues" evidence="1">
    <location>
        <begin position="115"/>
        <end position="128"/>
    </location>
</feature>
<dbReference type="AlphaFoldDB" id="A0AAX6FM60"/>
<keyword evidence="3" id="KW-1185">Reference proteome</keyword>